<proteinExistence type="predicted"/>
<protein>
    <submittedName>
        <fullName evidence="1">Uncharacterized protein</fullName>
    </submittedName>
</protein>
<dbReference type="EnsemblPlants" id="evm.model.03.1315">
    <property type="protein sequence ID" value="cds.evm.model.03.1315"/>
    <property type="gene ID" value="evm.TU.03.1315"/>
</dbReference>
<evidence type="ECO:0000313" key="2">
    <source>
        <dbReference type="Proteomes" id="UP000596661"/>
    </source>
</evidence>
<sequence>MSVCPPSLSLRPAFRCPRFLARDRRPRLMDVSVEVLKPKASRGSGAQELVCPHRSEPQWMAECGLFSSEDGFVSVPLVSVFWACLRVTSFA</sequence>
<keyword evidence="2" id="KW-1185">Reference proteome</keyword>
<dbReference type="Proteomes" id="UP000596661">
    <property type="component" value="Chromosome 3"/>
</dbReference>
<name>A0A803P4T3_CANSA</name>
<organism evidence="1 2">
    <name type="scientific">Cannabis sativa</name>
    <name type="common">Hemp</name>
    <name type="synonym">Marijuana</name>
    <dbReference type="NCBI Taxonomy" id="3483"/>
    <lineage>
        <taxon>Eukaryota</taxon>
        <taxon>Viridiplantae</taxon>
        <taxon>Streptophyta</taxon>
        <taxon>Embryophyta</taxon>
        <taxon>Tracheophyta</taxon>
        <taxon>Spermatophyta</taxon>
        <taxon>Magnoliopsida</taxon>
        <taxon>eudicotyledons</taxon>
        <taxon>Gunneridae</taxon>
        <taxon>Pentapetalae</taxon>
        <taxon>rosids</taxon>
        <taxon>fabids</taxon>
        <taxon>Rosales</taxon>
        <taxon>Cannabaceae</taxon>
        <taxon>Cannabis</taxon>
    </lineage>
</organism>
<reference evidence="1" key="2">
    <citation type="submission" date="2021-03" db="UniProtKB">
        <authorList>
            <consortium name="EnsemblPlants"/>
        </authorList>
    </citation>
    <scope>IDENTIFICATION</scope>
</reference>
<dbReference type="EMBL" id="UZAU01000292">
    <property type="status" value="NOT_ANNOTATED_CDS"/>
    <property type="molecule type" value="Genomic_DNA"/>
</dbReference>
<reference evidence="1" key="1">
    <citation type="submission" date="2018-11" db="EMBL/GenBank/DDBJ databases">
        <authorList>
            <person name="Grassa J C."/>
        </authorList>
    </citation>
    <scope>NUCLEOTIDE SEQUENCE [LARGE SCALE GENOMIC DNA]</scope>
</reference>
<evidence type="ECO:0000313" key="1">
    <source>
        <dbReference type="EnsemblPlants" id="cds.evm.model.03.1315"/>
    </source>
</evidence>
<accession>A0A803P4T3</accession>
<dbReference type="AlphaFoldDB" id="A0A803P4T3"/>
<dbReference type="Gramene" id="evm.model.03.1315">
    <property type="protein sequence ID" value="cds.evm.model.03.1315"/>
    <property type="gene ID" value="evm.TU.03.1315"/>
</dbReference>